<dbReference type="OrthoDB" id="2202020at2759"/>
<dbReference type="PROSITE" id="PS00028">
    <property type="entry name" value="ZINC_FINGER_C2H2_1"/>
    <property type="match status" value="1"/>
</dbReference>
<dbReference type="AlphaFoldDB" id="S2JC72"/>
<sequence>MQLVPLHPLKGLDVFPDWNDPKSYCTSYNTTYLTRKLYRHRCNQVHNMRNRIKEIQLGELHNLEDSEFHCKLYSNTYCIACDRTFSSKQDYGYHSFVIHRMNDKSKAEESSMKPDINDPNHYCSNCNRTLLSKT</sequence>
<name>S2JC72_MUCC1</name>
<reference evidence="3" key="1">
    <citation type="submission" date="2013-05" db="EMBL/GenBank/DDBJ databases">
        <title>The Genome sequence of Mucor circinelloides f. circinelloides 1006PhL.</title>
        <authorList>
            <consortium name="The Broad Institute Genomics Platform"/>
            <person name="Cuomo C."/>
            <person name="Earl A."/>
            <person name="Findley K."/>
            <person name="Lee S.C."/>
            <person name="Walker B."/>
            <person name="Young S."/>
            <person name="Zeng Q."/>
            <person name="Gargeya S."/>
            <person name="Fitzgerald M."/>
            <person name="Haas B."/>
            <person name="Abouelleil A."/>
            <person name="Allen A.W."/>
            <person name="Alvarado L."/>
            <person name="Arachchi H.M."/>
            <person name="Berlin A.M."/>
            <person name="Chapman S.B."/>
            <person name="Gainer-Dewar J."/>
            <person name="Goldberg J."/>
            <person name="Griggs A."/>
            <person name="Gujja S."/>
            <person name="Hansen M."/>
            <person name="Howarth C."/>
            <person name="Imamovic A."/>
            <person name="Ireland A."/>
            <person name="Larimer J."/>
            <person name="McCowan C."/>
            <person name="Murphy C."/>
            <person name="Pearson M."/>
            <person name="Poon T.W."/>
            <person name="Priest M."/>
            <person name="Roberts A."/>
            <person name="Saif S."/>
            <person name="Shea T."/>
            <person name="Sisk P."/>
            <person name="Sykes S."/>
            <person name="Wortman J."/>
            <person name="Nusbaum C."/>
            <person name="Birren B."/>
        </authorList>
    </citation>
    <scope>NUCLEOTIDE SEQUENCE [LARGE SCALE GENOMIC DNA]</scope>
    <source>
        <strain evidence="3">1006PhL</strain>
    </source>
</reference>
<keyword evidence="3" id="KW-1185">Reference proteome</keyword>
<dbReference type="EMBL" id="KE123961">
    <property type="protein sequence ID" value="EPB87856.1"/>
    <property type="molecule type" value="Genomic_DNA"/>
</dbReference>
<dbReference type="InParanoid" id="S2JC72"/>
<evidence type="ECO:0000259" key="1">
    <source>
        <dbReference type="PROSITE" id="PS00028"/>
    </source>
</evidence>
<dbReference type="InterPro" id="IPR013087">
    <property type="entry name" value="Znf_C2H2_type"/>
</dbReference>
<organism evidence="2 3">
    <name type="scientific">Mucor circinelloides f. circinelloides (strain 1006PhL)</name>
    <name type="common">Mucormycosis agent</name>
    <name type="synonym">Calyptromyces circinelloides</name>
    <dbReference type="NCBI Taxonomy" id="1220926"/>
    <lineage>
        <taxon>Eukaryota</taxon>
        <taxon>Fungi</taxon>
        <taxon>Fungi incertae sedis</taxon>
        <taxon>Mucoromycota</taxon>
        <taxon>Mucoromycotina</taxon>
        <taxon>Mucoromycetes</taxon>
        <taxon>Mucorales</taxon>
        <taxon>Mucorineae</taxon>
        <taxon>Mucoraceae</taxon>
        <taxon>Mucor</taxon>
    </lineage>
</organism>
<proteinExistence type="predicted"/>
<gene>
    <name evidence="2" type="ORF">HMPREF1544_05385</name>
</gene>
<dbReference type="Proteomes" id="UP000014254">
    <property type="component" value="Unassembled WGS sequence"/>
</dbReference>
<feature type="domain" description="C2H2-type" evidence="1">
    <location>
        <begin position="78"/>
        <end position="99"/>
    </location>
</feature>
<evidence type="ECO:0000313" key="3">
    <source>
        <dbReference type="Proteomes" id="UP000014254"/>
    </source>
</evidence>
<accession>S2JC72</accession>
<evidence type="ECO:0000313" key="2">
    <source>
        <dbReference type="EMBL" id="EPB87856.1"/>
    </source>
</evidence>
<protein>
    <recommendedName>
        <fullName evidence="1">C2H2-type domain-containing protein</fullName>
    </recommendedName>
</protein>
<dbReference type="VEuPathDB" id="FungiDB:HMPREF1544_05385"/>